<comment type="caution">
    <text evidence="2">The sequence shown here is derived from an EMBL/GenBank/DDBJ whole genome shotgun (WGS) entry which is preliminary data.</text>
</comment>
<proteinExistence type="predicted"/>
<organism evidence="2 3">
    <name type="scientific">Commensalibacter nepenthis</name>
    <dbReference type="NCBI Taxonomy" id="3043872"/>
    <lineage>
        <taxon>Bacteria</taxon>
        <taxon>Pseudomonadati</taxon>
        <taxon>Pseudomonadota</taxon>
        <taxon>Alphaproteobacteria</taxon>
        <taxon>Acetobacterales</taxon>
        <taxon>Acetobacteraceae</taxon>
    </lineage>
</organism>
<name>A0ABT6Q930_9PROT</name>
<dbReference type="PROSITE" id="PS51257">
    <property type="entry name" value="PROKAR_LIPOPROTEIN"/>
    <property type="match status" value="1"/>
</dbReference>
<evidence type="ECO:0008006" key="4">
    <source>
        <dbReference type="Google" id="ProtNLM"/>
    </source>
</evidence>
<gene>
    <name evidence="2" type="ORF">QJV33_09030</name>
</gene>
<feature type="chain" id="PRO_5045958461" description="Tetratricopeptide repeat protein" evidence="1">
    <location>
        <begin position="20"/>
        <end position="308"/>
    </location>
</feature>
<reference evidence="2" key="1">
    <citation type="submission" date="2023-05" db="EMBL/GenBank/DDBJ databases">
        <title>Whole genome sequence of Commensalibacter sp.</title>
        <authorList>
            <person name="Charoenyingcharoen P."/>
            <person name="Yukphan P."/>
        </authorList>
    </citation>
    <scope>NUCLEOTIDE SEQUENCE</scope>
    <source>
        <strain evidence="2">TBRC 10068</strain>
    </source>
</reference>
<keyword evidence="3" id="KW-1185">Reference proteome</keyword>
<dbReference type="InterPro" id="IPR011990">
    <property type="entry name" value="TPR-like_helical_dom_sf"/>
</dbReference>
<evidence type="ECO:0000313" key="3">
    <source>
        <dbReference type="Proteomes" id="UP001431775"/>
    </source>
</evidence>
<protein>
    <recommendedName>
        <fullName evidence="4">Tetratricopeptide repeat protein</fullName>
    </recommendedName>
</protein>
<dbReference type="Proteomes" id="UP001431775">
    <property type="component" value="Unassembled WGS sequence"/>
</dbReference>
<evidence type="ECO:0000313" key="2">
    <source>
        <dbReference type="EMBL" id="MDI2113413.1"/>
    </source>
</evidence>
<accession>A0ABT6Q930</accession>
<dbReference type="SUPFAM" id="SSF48452">
    <property type="entry name" value="TPR-like"/>
    <property type="match status" value="1"/>
</dbReference>
<dbReference type="RefSeq" id="WP_281463019.1">
    <property type="nucleotide sequence ID" value="NZ_JASBAN010000001.1"/>
</dbReference>
<keyword evidence="1" id="KW-0732">Signal</keyword>
<evidence type="ECO:0000256" key="1">
    <source>
        <dbReference type="SAM" id="SignalP"/>
    </source>
</evidence>
<dbReference type="EMBL" id="JASBAN010000001">
    <property type="protein sequence ID" value="MDI2113413.1"/>
    <property type="molecule type" value="Genomic_DNA"/>
</dbReference>
<feature type="signal peptide" evidence="1">
    <location>
        <begin position="1"/>
        <end position="19"/>
    </location>
</feature>
<sequence>MRFFYKNCALFVPVLIGLAACGGGQEPDPVRDDPFDRTMNVADEAVFYDRLQQAETSYQKSFDYAITSDDAANINDAGYNLAIIQLGLNNVQDALKTVAKTSNELKIRRQENSPQLELISAAIFYRMNRFLDAALAAKQAEKSKDEDIQERAYFLSALIANDENNLNEVAQYSQKLDQLLSQSKAKIEESWKADQKELHALLAYKQGEFDQAMTNAKEAQDIRRNQVEYRAMVRTLALQGLISEGEKNFISAAQFYVRAGKSALLLKDYAEAKKYLDRAAGLHADQLTYQLASDALIDLGKKTKKTSE</sequence>